<dbReference type="AlphaFoldDB" id="A0A444WIK5"/>
<gene>
    <name evidence="1" type="ORF">NU09_0311</name>
</gene>
<dbReference type="OrthoDB" id="1075024at2"/>
<protein>
    <submittedName>
        <fullName evidence="1">Uncharacterized protein</fullName>
    </submittedName>
</protein>
<proteinExistence type="predicted"/>
<reference evidence="1 2" key="1">
    <citation type="submission" date="2014-12" db="EMBL/GenBank/DDBJ databases">
        <title>Genome sequence of Flavobacterium beibuense RSKm HC5.</title>
        <authorList>
            <person name="Kim J.F."/>
            <person name="Song J.Y."/>
            <person name="Kwak M.-J."/>
            <person name="Lee S.-W."/>
        </authorList>
    </citation>
    <scope>NUCLEOTIDE SEQUENCE [LARGE SCALE GENOMIC DNA]</scope>
    <source>
        <strain evidence="1 2">RSKm HC5</strain>
    </source>
</reference>
<dbReference type="EMBL" id="JUIW01000001">
    <property type="protein sequence ID" value="RYJ45719.1"/>
    <property type="molecule type" value="Genomic_DNA"/>
</dbReference>
<organism evidence="1 2">
    <name type="scientific">Flavobacterium beibuense</name>
    <dbReference type="NCBI Taxonomy" id="657326"/>
    <lineage>
        <taxon>Bacteria</taxon>
        <taxon>Pseudomonadati</taxon>
        <taxon>Bacteroidota</taxon>
        <taxon>Flavobacteriia</taxon>
        <taxon>Flavobacteriales</taxon>
        <taxon>Flavobacteriaceae</taxon>
        <taxon>Flavobacterium</taxon>
    </lineage>
</organism>
<accession>A0A444WIK5</accession>
<comment type="caution">
    <text evidence="1">The sequence shown here is derived from an EMBL/GenBank/DDBJ whole genome shotgun (WGS) entry which is preliminary data.</text>
</comment>
<evidence type="ECO:0000313" key="1">
    <source>
        <dbReference type="EMBL" id="RYJ45719.1"/>
    </source>
</evidence>
<dbReference type="Proteomes" id="UP000289775">
    <property type="component" value="Unassembled WGS sequence"/>
</dbReference>
<name>A0A444WIK5_9FLAO</name>
<dbReference type="RefSeq" id="WP_129749485.1">
    <property type="nucleotide sequence ID" value="NZ_JUIW01000001.1"/>
</dbReference>
<evidence type="ECO:0000313" key="2">
    <source>
        <dbReference type="Proteomes" id="UP000289775"/>
    </source>
</evidence>
<sequence length="273" mass="31652">MILRFKLQLLLSIVFISFTGYSQNKEEVLEQGKLLYKSEKASWHGTDLLMERFKAKTKVVGGYFSYTENNRNINVFYNRDTVPQVILSFSFDDTYLPGAVKIDSVARDLSSYEKSLYIIRKKAMEELQTNEVFEFYNGTNFNPVPIIYKGKKMVYFFTGPQSSNVVIFGNDYLITFNEDDTVQSVKKLHSSIIPLNYSNDPNQISSLHSHNDESGDIITATDICTLMLYSPYTNWENHYVLSTKYVSVWDCIKNELRVIDRSTWEKAMKPNNE</sequence>
<keyword evidence="2" id="KW-1185">Reference proteome</keyword>